<reference evidence="1" key="1">
    <citation type="submission" date="2020-11" db="EMBL/GenBank/DDBJ databases">
        <authorList>
            <person name="Tran Van P."/>
        </authorList>
    </citation>
    <scope>NUCLEOTIDE SEQUENCE</scope>
</reference>
<dbReference type="EMBL" id="OA894872">
    <property type="protein sequence ID" value="CAD7285243.1"/>
    <property type="molecule type" value="Genomic_DNA"/>
</dbReference>
<evidence type="ECO:0000313" key="2">
    <source>
        <dbReference type="Proteomes" id="UP000678499"/>
    </source>
</evidence>
<dbReference type="EMBL" id="CAJPEX010012835">
    <property type="protein sequence ID" value="CAG0925395.1"/>
    <property type="molecule type" value="Genomic_DNA"/>
</dbReference>
<sequence length="198" mass="21917">MMMNLSMRTMTYTNRFKALSQFLLKSGNQDSGTGLPNEILCQLQQWLKEKVKVKLKPLMLEEQQIVPESSDKAVVPDVTGQSAAVGENPMNILESQLEFKLSFPEFSGEAEMKEYAPDYFDDLGETFEALSRPASPASHVSPNDDEIDDTEVDELAGFNLPPPEHIASFAVDPAFPEAEVTIDTQSGTLQFDPVTLPN</sequence>
<accession>A0A7R9GK03</accession>
<organism evidence="1">
    <name type="scientific">Notodromas monacha</name>
    <dbReference type="NCBI Taxonomy" id="399045"/>
    <lineage>
        <taxon>Eukaryota</taxon>
        <taxon>Metazoa</taxon>
        <taxon>Ecdysozoa</taxon>
        <taxon>Arthropoda</taxon>
        <taxon>Crustacea</taxon>
        <taxon>Oligostraca</taxon>
        <taxon>Ostracoda</taxon>
        <taxon>Podocopa</taxon>
        <taxon>Podocopida</taxon>
        <taxon>Cypridocopina</taxon>
        <taxon>Cypridoidea</taxon>
        <taxon>Cyprididae</taxon>
        <taxon>Notodromas</taxon>
    </lineage>
</organism>
<evidence type="ECO:0000313" key="1">
    <source>
        <dbReference type="EMBL" id="CAD7285243.1"/>
    </source>
</evidence>
<name>A0A7R9GK03_9CRUS</name>
<protein>
    <submittedName>
        <fullName evidence="1">Uncharacterized protein</fullName>
    </submittedName>
</protein>
<dbReference type="Proteomes" id="UP000678499">
    <property type="component" value="Unassembled WGS sequence"/>
</dbReference>
<proteinExistence type="predicted"/>
<dbReference type="AlphaFoldDB" id="A0A7R9GK03"/>
<keyword evidence="2" id="KW-1185">Reference proteome</keyword>
<gene>
    <name evidence="1" type="ORF">NMOB1V02_LOCUS12845</name>
</gene>